<reference evidence="2 3" key="1">
    <citation type="submission" date="2018-03" db="EMBL/GenBank/DDBJ databases">
        <title>Genomic Encyclopedia of Archaeal and Bacterial Type Strains, Phase II (KMG-II): from individual species to whole genera.</title>
        <authorList>
            <person name="Goeker M."/>
        </authorList>
    </citation>
    <scope>NUCLEOTIDE SEQUENCE [LARGE SCALE GENOMIC DNA]</scope>
    <source>
        <strain evidence="2 3">DSM 45601</strain>
    </source>
</reference>
<gene>
    <name evidence="2" type="ORF">CLV72_11625</name>
</gene>
<name>A0A2T0PPJ9_9ACTN</name>
<comment type="caution">
    <text evidence="2">The sequence shown here is derived from an EMBL/GenBank/DDBJ whole genome shotgun (WGS) entry which is preliminary data.</text>
</comment>
<organism evidence="2 3">
    <name type="scientific">Allonocardiopsis opalescens</name>
    <dbReference type="NCBI Taxonomy" id="1144618"/>
    <lineage>
        <taxon>Bacteria</taxon>
        <taxon>Bacillati</taxon>
        <taxon>Actinomycetota</taxon>
        <taxon>Actinomycetes</taxon>
        <taxon>Streptosporangiales</taxon>
        <taxon>Allonocardiopsis</taxon>
    </lineage>
</organism>
<dbReference type="RefSeq" id="WP_106253778.1">
    <property type="nucleotide sequence ID" value="NZ_PVZC01000016.1"/>
</dbReference>
<sequence>MAVFECRRHPEGKIRTSSGRLVRFRAGLAIVTDPELAAELRQVPAVHGVTEHNPPEPPADPRPPAPVTAEAIAAGAITPEAIAANEVTGQAIASAAGAAPTPPTREAPARPPQAAPKADWITYITAVTDLDAEQAGALSKAQLIKRADELGE</sequence>
<accession>A0A2T0PPJ9</accession>
<evidence type="ECO:0000313" key="3">
    <source>
        <dbReference type="Proteomes" id="UP000237846"/>
    </source>
</evidence>
<proteinExistence type="predicted"/>
<dbReference type="AlphaFoldDB" id="A0A2T0PPJ9"/>
<feature type="compositionally biased region" description="Pro residues" evidence="1">
    <location>
        <begin position="100"/>
        <end position="114"/>
    </location>
</feature>
<dbReference type="EMBL" id="PVZC01000016">
    <property type="protein sequence ID" value="PRX90829.1"/>
    <property type="molecule type" value="Genomic_DNA"/>
</dbReference>
<dbReference type="OrthoDB" id="5198572at2"/>
<protein>
    <submittedName>
        <fullName evidence="2">Uncharacterized protein</fullName>
    </submittedName>
</protein>
<feature type="region of interest" description="Disordered" evidence="1">
    <location>
        <begin position="94"/>
        <end position="117"/>
    </location>
</feature>
<evidence type="ECO:0000256" key="1">
    <source>
        <dbReference type="SAM" id="MobiDB-lite"/>
    </source>
</evidence>
<keyword evidence="3" id="KW-1185">Reference proteome</keyword>
<evidence type="ECO:0000313" key="2">
    <source>
        <dbReference type="EMBL" id="PRX90829.1"/>
    </source>
</evidence>
<dbReference type="Proteomes" id="UP000237846">
    <property type="component" value="Unassembled WGS sequence"/>
</dbReference>